<feature type="domain" description="DUF7736" evidence="1">
    <location>
        <begin position="21"/>
        <end position="71"/>
    </location>
</feature>
<dbReference type="Pfam" id="PF24875">
    <property type="entry name" value="DUF7736"/>
    <property type="match status" value="1"/>
</dbReference>
<dbReference type="InterPro" id="IPR056638">
    <property type="entry name" value="DUF7736"/>
</dbReference>
<comment type="caution">
    <text evidence="2">The sequence shown here is derived from an EMBL/GenBank/DDBJ whole genome shotgun (WGS) entry which is preliminary data.</text>
</comment>
<evidence type="ECO:0000313" key="2">
    <source>
        <dbReference type="EMBL" id="MPM74720.1"/>
    </source>
</evidence>
<accession>A0A645CCR5</accession>
<organism evidence="2">
    <name type="scientific">bioreactor metagenome</name>
    <dbReference type="NCBI Taxonomy" id="1076179"/>
    <lineage>
        <taxon>unclassified sequences</taxon>
        <taxon>metagenomes</taxon>
        <taxon>ecological metagenomes</taxon>
    </lineage>
</organism>
<reference evidence="2" key="1">
    <citation type="submission" date="2019-08" db="EMBL/GenBank/DDBJ databases">
        <authorList>
            <person name="Kucharzyk K."/>
            <person name="Murdoch R.W."/>
            <person name="Higgins S."/>
            <person name="Loffler F."/>
        </authorList>
    </citation>
    <scope>NUCLEOTIDE SEQUENCE</scope>
</reference>
<evidence type="ECO:0000259" key="1">
    <source>
        <dbReference type="Pfam" id="PF24875"/>
    </source>
</evidence>
<gene>
    <name evidence="2" type="ORF">SDC9_121709</name>
</gene>
<name>A0A645CCR5_9ZZZZ</name>
<proteinExistence type="predicted"/>
<protein>
    <recommendedName>
        <fullName evidence="1">DUF7736 domain-containing protein</fullName>
    </recommendedName>
</protein>
<sequence length="85" mass="9864">MTPREAIAKTESLWYEGKSPQEIVEFQLYEDRLCMPLELYQEAVEKVLGRPVFTHEYKEPEKLIAEYEAIKAADGSQSKQSHEMA</sequence>
<dbReference type="AlphaFoldDB" id="A0A645CCR5"/>
<dbReference type="EMBL" id="VSSQ01026155">
    <property type="protein sequence ID" value="MPM74720.1"/>
    <property type="molecule type" value="Genomic_DNA"/>
</dbReference>